<dbReference type="Proteomes" id="UP000183410">
    <property type="component" value="Unassembled WGS sequence"/>
</dbReference>
<dbReference type="OrthoDB" id="2627978at2"/>
<organism evidence="1 2">
    <name type="scientific">Paenibacillus algorifonticola</name>
    <dbReference type="NCBI Taxonomy" id="684063"/>
    <lineage>
        <taxon>Bacteria</taxon>
        <taxon>Bacillati</taxon>
        <taxon>Bacillota</taxon>
        <taxon>Bacilli</taxon>
        <taxon>Bacillales</taxon>
        <taxon>Paenibacillaceae</taxon>
        <taxon>Paenibacillus</taxon>
    </lineage>
</organism>
<dbReference type="RefSeq" id="WP_046229930.1">
    <property type="nucleotide sequence ID" value="NZ_FONN01000002.1"/>
</dbReference>
<accession>A0A1I1ZX95</accession>
<dbReference type="AlphaFoldDB" id="A0A1I1ZX95"/>
<dbReference type="EMBL" id="FONN01000002">
    <property type="protein sequence ID" value="SFE36292.1"/>
    <property type="molecule type" value="Genomic_DNA"/>
</dbReference>
<protein>
    <submittedName>
        <fullName evidence="1">Uncharacterized protein</fullName>
    </submittedName>
</protein>
<keyword evidence="2" id="KW-1185">Reference proteome</keyword>
<proteinExistence type="predicted"/>
<sequence>MADQHIRAVFEHSEAAQGALRKLQALRVDGHADSTELTATLEEHVKDRAMRLIEDAGGSMEQWM</sequence>
<gene>
    <name evidence="1" type="ORF">SAMN04487969_102143</name>
</gene>
<reference evidence="2" key="1">
    <citation type="submission" date="2016-10" db="EMBL/GenBank/DDBJ databases">
        <authorList>
            <person name="Varghese N."/>
            <person name="Submissions S."/>
        </authorList>
    </citation>
    <scope>NUCLEOTIDE SEQUENCE [LARGE SCALE GENOMIC DNA]</scope>
    <source>
        <strain evidence="2">CGMCC 1.10223</strain>
    </source>
</reference>
<evidence type="ECO:0000313" key="2">
    <source>
        <dbReference type="Proteomes" id="UP000183410"/>
    </source>
</evidence>
<name>A0A1I1ZX95_9BACL</name>
<evidence type="ECO:0000313" key="1">
    <source>
        <dbReference type="EMBL" id="SFE36292.1"/>
    </source>
</evidence>